<dbReference type="NCBIfam" id="TIGR01930">
    <property type="entry name" value="AcCoA-C-Actrans"/>
    <property type="match status" value="1"/>
</dbReference>
<dbReference type="EMBL" id="FWZT01000001">
    <property type="protein sequence ID" value="SME90594.1"/>
    <property type="molecule type" value="Genomic_DNA"/>
</dbReference>
<comment type="similarity">
    <text evidence="1 8">Belongs to the thiolase-like superfamily. Thiolase family.</text>
</comment>
<dbReference type="RefSeq" id="WP_132314506.1">
    <property type="nucleotide sequence ID" value="NZ_FWZT01000001.1"/>
</dbReference>
<evidence type="ECO:0000256" key="5">
    <source>
        <dbReference type="ARBA" id="ARBA00023098"/>
    </source>
</evidence>
<keyword evidence="3 8" id="KW-0808">Transferase</keyword>
<evidence type="ECO:0000259" key="10">
    <source>
        <dbReference type="Pfam" id="PF02803"/>
    </source>
</evidence>
<feature type="active site" description="Proton acceptor" evidence="7">
    <location>
        <position position="424"/>
    </location>
</feature>
<dbReference type="Pfam" id="PF00108">
    <property type="entry name" value="Thiolase_N"/>
    <property type="match status" value="1"/>
</dbReference>
<dbReference type="Gene3D" id="3.40.47.10">
    <property type="match status" value="1"/>
</dbReference>
<dbReference type="InterPro" id="IPR016039">
    <property type="entry name" value="Thiolase-like"/>
</dbReference>
<dbReference type="Proteomes" id="UP000192907">
    <property type="component" value="Unassembled WGS sequence"/>
</dbReference>
<evidence type="ECO:0000256" key="1">
    <source>
        <dbReference type="ARBA" id="ARBA00010982"/>
    </source>
</evidence>
<keyword evidence="4" id="KW-0442">Lipid degradation</keyword>
<evidence type="ECO:0000256" key="2">
    <source>
        <dbReference type="ARBA" id="ARBA00022490"/>
    </source>
</evidence>
<keyword evidence="6 8" id="KW-0012">Acyltransferase</keyword>
<dbReference type="InterPro" id="IPR020617">
    <property type="entry name" value="Thiolase_C"/>
</dbReference>
<evidence type="ECO:0000256" key="6">
    <source>
        <dbReference type="ARBA" id="ARBA00023315"/>
    </source>
</evidence>
<keyword evidence="2" id="KW-0963">Cytoplasm</keyword>
<gene>
    <name evidence="11" type="ORF">SAMN06296036_101379</name>
</gene>
<dbReference type="STRING" id="1513793.SAMN06296036_101379"/>
<dbReference type="PIRSF" id="PIRSF000429">
    <property type="entry name" value="Ac-CoA_Ac_transf"/>
    <property type="match status" value="1"/>
</dbReference>
<evidence type="ECO:0000256" key="3">
    <source>
        <dbReference type="ARBA" id="ARBA00022679"/>
    </source>
</evidence>
<dbReference type="PROSITE" id="PS00737">
    <property type="entry name" value="THIOLASE_2"/>
    <property type="match status" value="1"/>
</dbReference>
<dbReference type="InterPro" id="IPR002155">
    <property type="entry name" value="Thiolase"/>
</dbReference>
<keyword evidence="5" id="KW-0443">Lipid metabolism</keyword>
<reference evidence="12" key="1">
    <citation type="submission" date="2017-04" db="EMBL/GenBank/DDBJ databases">
        <authorList>
            <person name="Varghese N."/>
            <person name="Submissions S."/>
        </authorList>
    </citation>
    <scope>NUCLEOTIDE SEQUENCE [LARGE SCALE GENOMIC DNA]</scope>
    <source>
        <strain evidence="12">RKEM611</strain>
    </source>
</reference>
<name>A0A1Y6B8A4_9BACT</name>
<dbReference type="CDD" id="cd00751">
    <property type="entry name" value="thiolase"/>
    <property type="match status" value="1"/>
</dbReference>
<evidence type="ECO:0000259" key="9">
    <source>
        <dbReference type="Pfam" id="PF00108"/>
    </source>
</evidence>
<dbReference type="AlphaFoldDB" id="A0A1Y6B8A4"/>
<protein>
    <submittedName>
        <fullName evidence="11">3-ketoacyl-CoA thiolase</fullName>
    </submittedName>
</protein>
<dbReference type="OrthoDB" id="5288246at2"/>
<dbReference type="InterPro" id="IPR020613">
    <property type="entry name" value="Thiolase_CS"/>
</dbReference>
<dbReference type="PANTHER" id="PTHR42689">
    <property type="entry name" value="ACETYL-COA ACYLTRANSFERASE FADA2 (3-KETOACYL-COA THIOLASE) (BETA-KETOTHIOLASE)-RELATED"/>
    <property type="match status" value="1"/>
</dbReference>
<feature type="domain" description="Thiolase C-terminal" evidence="10">
    <location>
        <begin position="298"/>
        <end position="437"/>
    </location>
</feature>
<organism evidence="11 12">
    <name type="scientific">Pseudobacteriovorax antillogorgiicola</name>
    <dbReference type="NCBI Taxonomy" id="1513793"/>
    <lineage>
        <taxon>Bacteria</taxon>
        <taxon>Pseudomonadati</taxon>
        <taxon>Bdellovibrionota</taxon>
        <taxon>Oligoflexia</taxon>
        <taxon>Oligoflexales</taxon>
        <taxon>Pseudobacteriovoracaceae</taxon>
        <taxon>Pseudobacteriovorax</taxon>
    </lineage>
</organism>
<dbReference type="PANTHER" id="PTHR42689:SF1">
    <property type="entry name" value="ACETYL-COA ACYLTRANSFERASE FADA2 (3-KETOACYL-COA THIOLASE) (BETA-KETOTHIOLASE)-RELATED"/>
    <property type="match status" value="1"/>
</dbReference>
<dbReference type="GO" id="GO:0016042">
    <property type="term" value="P:lipid catabolic process"/>
    <property type="evidence" value="ECO:0007669"/>
    <property type="project" value="UniProtKB-KW"/>
</dbReference>
<evidence type="ECO:0000313" key="11">
    <source>
        <dbReference type="EMBL" id="SME90594.1"/>
    </source>
</evidence>
<dbReference type="InterPro" id="IPR020616">
    <property type="entry name" value="Thiolase_N"/>
</dbReference>
<dbReference type="InterPro" id="IPR050521">
    <property type="entry name" value="3-ketoacyl-CoA_Thiolase"/>
</dbReference>
<evidence type="ECO:0000256" key="8">
    <source>
        <dbReference type="RuleBase" id="RU003557"/>
    </source>
</evidence>
<proteinExistence type="inferred from homology"/>
<feature type="active site" description="Acyl-thioester intermediate" evidence="7">
    <location>
        <position position="101"/>
    </location>
</feature>
<evidence type="ECO:0000313" key="12">
    <source>
        <dbReference type="Proteomes" id="UP000192907"/>
    </source>
</evidence>
<feature type="domain" description="Thiolase N-terminal" evidence="9">
    <location>
        <begin position="19"/>
        <end position="289"/>
    </location>
</feature>
<accession>A0A1Y6B8A4</accession>
<dbReference type="InterPro" id="IPR020610">
    <property type="entry name" value="Thiolase_AS"/>
</dbReference>
<keyword evidence="12" id="KW-1185">Reference proteome</keyword>
<dbReference type="PROSITE" id="PS00099">
    <property type="entry name" value="THIOLASE_3"/>
    <property type="match status" value="1"/>
</dbReference>
<dbReference type="FunFam" id="3.40.47.10:FF:000011">
    <property type="entry name" value="3-ketoacyl-CoA thiolase"/>
    <property type="match status" value="1"/>
</dbReference>
<evidence type="ECO:0000256" key="4">
    <source>
        <dbReference type="ARBA" id="ARBA00022963"/>
    </source>
</evidence>
<sequence>MEVKKYRGAFPEGNGNPVFIDGVRTPFVKSFGAFQKADTLELFSRVVEGLLRKTGIDPEQIDEVSAGVVIPQTKNANVARDAIINLGLPDHIHGYTLNRACTSSMHSIADAAKEIKFGHPAMILAGGVECLSDVPIAYSKKAQQFLLELNKAKTGADRLAIAKKFSAKDWLPKPPALAEPLTGLTMGESAEIMAKINEISREDQDKFAAASHLKAAAAQKDGRFDEEVIPVWASPSFDCVEADNIIRADTSAEKMAKLKPVFDKKYGSLTAANSSPLTDGASVSLIMDEKRAQDLGLSPKSKILDFTFVGIDPTEQLLIGPAIAIPLLLKRNNMTFDDIDLFEIHEAFAAQVLSCTKSMDSADFCERYFGDSKAFGAVPEDKLNVNGGAIAIGHPFGATGSRLVTTLSNELIRRDKNIGLIGICAAGGMAGAMLIERTK</sequence>
<dbReference type="Pfam" id="PF02803">
    <property type="entry name" value="Thiolase_C"/>
    <property type="match status" value="1"/>
</dbReference>
<dbReference type="GO" id="GO:0005829">
    <property type="term" value="C:cytosol"/>
    <property type="evidence" value="ECO:0007669"/>
    <property type="project" value="TreeGrafter"/>
</dbReference>
<dbReference type="SUPFAM" id="SSF53901">
    <property type="entry name" value="Thiolase-like"/>
    <property type="match status" value="2"/>
</dbReference>
<feature type="active site" description="Proton acceptor" evidence="7">
    <location>
        <position position="394"/>
    </location>
</feature>
<dbReference type="GO" id="GO:0003988">
    <property type="term" value="F:acetyl-CoA C-acyltransferase activity"/>
    <property type="evidence" value="ECO:0007669"/>
    <property type="project" value="UniProtKB-ARBA"/>
</dbReference>
<evidence type="ECO:0000256" key="7">
    <source>
        <dbReference type="PIRSR" id="PIRSR000429-1"/>
    </source>
</evidence>